<evidence type="ECO:0000313" key="2">
    <source>
        <dbReference type="Proteomes" id="UP000317648"/>
    </source>
</evidence>
<keyword evidence="2" id="KW-1185">Reference proteome</keyword>
<dbReference type="Gene3D" id="1.20.120.450">
    <property type="entry name" value="dinb family like domain"/>
    <property type="match status" value="1"/>
</dbReference>
<dbReference type="SUPFAM" id="SSF109854">
    <property type="entry name" value="DinB/YfiT-like putative metalloenzymes"/>
    <property type="match status" value="1"/>
</dbReference>
<accession>A0A518DUM7</accession>
<sequence>MADSASPPARRELHFANLEAMLAEAKRLASAPRVVAAGNWSLGQILHHLAAGFTGSLDGLSWKPKWYQRLIGPLVKSRVLRRMPSGFKLPVDASQTLVPRKPVSPVQGLAELQAAVARFQVEEKIPRHPLFGAMTDRQWTTLHLRHAELHLGFITLAD</sequence>
<organism evidence="1 2">
    <name type="scientific">Lignipirellula cremea</name>
    <dbReference type="NCBI Taxonomy" id="2528010"/>
    <lineage>
        <taxon>Bacteria</taxon>
        <taxon>Pseudomonadati</taxon>
        <taxon>Planctomycetota</taxon>
        <taxon>Planctomycetia</taxon>
        <taxon>Pirellulales</taxon>
        <taxon>Pirellulaceae</taxon>
        <taxon>Lignipirellula</taxon>
    </lineage>
</organism>
<evidence type="ECO:0000313" key="1">
    <source>
        <dbReference type="EMBL" id="QDU95542.1"/>
    </source>
</evidence>
<gene>
    <name evidence="1" type="ORF">Pla8534_33570</name>
</gene>
<dbReference type="InterPro" id="IPR011463">
    <property type="entry name" value="DUF1569"/>
</dbReference>
<protein>
    <recommendedName>
        <fullName evidence="3">DinB superfamily protein</fullName>
    </recommendedName>
</protein>
<evidence type="ECO:0008006" key="3">
    <source>
        <dbReference type="Google" id="ProtNLM"/>
    </source>
</evidence>
<name>A0A518DUM7_9BACT</name>
<dbReference type="Proteomes" id="UP000317648">
    <property type="component" value="Chromosome"/>
</dbReference>
<dbReference type="AlphaFoldDB" id="A0A518DUM7"/>
<dbReference type="RefSeq" id="WP_145054267.1">
    <property type="nucleotide sequence ID" value="NZ_CP036433.1"/>
</dbReference>
<dbReference type="InterPro" id="IPR034660">
    <property type="entry name" value="DinB/YfiT-like"/>
</dbReference>
<dbReference type="KEGG" id="lcre:Pla8534_33570"/>
<proteinExistence type="predicted"/>
<dbReference type="OrthoDB" id="282689at2"/>
<reference evidence="1 2" key="1">
    <citation type="submission" date="2019-02" db="EMBL/GenBank/DDBJ databases">
        <title>Deep-cultivation of Planctomycetes and their phenomic and genomic characterization uncovers novel biology.</title>
        <authorList>
            <person name="Wiegand S."/>
            <person name="Jogler M."/>
            <person name="Boedeker C."/>
            <person name="Pinto D."/>
            <person name="Vollmers J."/>
            <person name="Rivas-Marin E."/>
            <person name="Kohn T."/>
            <person name="Peeters S.H."/>
            <person name="Heuer A."/>
            <person name="Rast P."/>
            <person name="Oberbeckmann S."/>
            <person name="Bunk B."/>
            <person name="Jeske O."/>
            <person name="Meyerdierks A."/>
            <person name="Storesund J.E."/>
            <person name="Kallscheuer N."/>
            <person name="Luecker S."/>
            <person name="Lage O.M."/>
            <person name="Pohl T."/>
            <person name="Merkel B.J."/>
            <person name="Hornburger P."/>
            <person name="Mueller R.-W."/>
            <person name="Bruemmer F."/>
            <person name="Labrenz M."/>
            <person name="Spormann A.M."/>
            <person name="Op den Camp H."/>
            <person name="Overmann J."/>
            <person name="Amann R."/>
            <person name="Jetten M.S.M."/>
            <person name="Mascher T."/>
            <person name="Medema M.H."/>
            <person name="Devos D.P."/>
            <person name="Kaster A.-K."/>
            <person name="Ovreas L."/>
            <person name="Rohde M."/>
            <person name="Galperin M.Y."/>
            <person name="Jogler C."/>
        </authorList>
    </citation>
    <scope>NUCLEOTIDE SEQUENCE [LARGE SCALE GENOMIC DNA]</scope>
    <source>
        <strain evidence="1 2">Pla85_3_4</strain>
    </source>
</reference>
<dbReference type="EMBL" id="CP036433">
    <property type="protein sequence ID" value="QDU95542.1"/>
    <property type="molecule type" value="Genomic_DNA"/>
</dbReference>
<dbReference type="Pfam" id="PF07606">
    <property type="entry name" value="DUF1569"/>
    <property type="match status" value="1"/>
</dbReference>